<feature type="domain" description="Crinkler effector protein N-terminal" evidence="5">
    <location>
        <begin position="118"/>
        <end position="219"/>
    </location>
</feature>
<sequence length="819" mass="94201">MPLVRFKLRRANAATRLANFNVQPNWEDLASNITEKFEIPLDRVGVVFVNEAKATITITGEEQLQDFYKSLNQSSNEIMFVVQDLATPDPERIITSTWSIGSQTSKNHSIVGSDDKFRLFCWALKSDRPFSVKIGKSETVDELKKVIKKEMEPILVDIRANMLDIWKLSSPIHSSDLDKKLRHAQTPNDIEGCKLLDPFNTLLEHFTSPPGKHIHIIVQHPPIPSRKHGLLHDDPEAKRQKTDDDLSWLSKVHSEIWNRRDERSKDLVHKVTVTVAHYRELQQRLSRRPNQDSDEDILAIKRDILLNYKSNSNIPGNEQVPANVDEESGDDDPELDSFLPATFEFLDLSSLNLEDQPPRLPLPLFIRPEYSIILEETQLQRVHSSNSRMVTGQPGIGTTAFLHYMMIKYMLDGIPFLYQSIDGIVYHVYRDGVETIESWKSSKSIVAFVDADGNKNTPQWFIQRKCVQFILASSPTGASPRWFKQIADFMVEQILELWTPCEFYVTGIFLHPSHLDLARLRESASYFGLNPRRCFQASRSEIHMRSGRLHVTKSIRSIDSSVNIYDLMMGTFDSKHASHAVFEMFPKDENRHLLEARIRAVSKWALKQLMEEYIKREASALADFYKKITRIPMARQLRGEMFQLWALNYFDTIDQATTFRIRNLATSEELDWLYPGPASHLTFPSQSISTDLWLKIVQNKEPQHMIPMIPNFAVDSILYNPNSVLTGFQMTVKKVHPISVSGLQRIQQSLKPNTPLASLRPSNREGEHWRLIFVVPDYEAASYPLQQFEGTEDTGIWARKVDQYVLGLNEDEIMKVFSP</sequence>
<dbReference type="Proteomes" id="UP000054549">
    <property type="component" value="Unassembled WGS sequence"/>
</dbReference>
<dbReference type="EMBL" id="KN818274">
    <property type="protein sequence ID" value="KIL62166.1"/>
    <property type="molecule type" value="Genomic_DNA"/>
</dbReference>
<name>A0A0C2WZ75_AMAMK</name>
<evidence type="ECO:0000259" key="5">
    <source>
        <dbReference type="Pfam" id="PF20147"/>
    </source>
</evidence>
<keyword evidence="7" id="KW-1185">Reference proteome</keyword>
<evidence type="ECO:0000256" key="4">
    <source>
        <dbReference type="SAM" id="MobiDB-lite"/>
    </source>
</evidence>
<evidence type="ECO:0000313" key="6">
    <source>
        <dbReference type="EMBL" id="KIL62166.1"/>
    </source>
</evidence>
<dbReference type="HOGENOM" id="CLU_016500_0_0_1"/>
<proteinExistence type="predicted"/>
<dbReference type="OrthoDB" id="3055560at2759"/>
<evidence type="ECO:0000256" key="3">
    <source>
        <dbReference type="ARBA" id="ARBA00022525"/>
    </source>
</evidence>
<dbReference type="PANTHER" id="PTHR33129">
    <property type="entry name" value="PROTEIN KINASE DOMAIN-CONTAINING PROTEIN-RELATED"/>
    <property type="match status" value="1"/>
</dbReference>
<evidence type="ECO:0000313" key="7">
    <source>
        <dbReference type="Proteomes" id="UP000054549"/>
    </source>
</evidence>
<protein>
    <recommendedName>
        <fullName evidence="5">Crinkler effector protein N-terminal domain-containing protein</fullName>
    </recommendedName>
</protein>
<reference evidence="6 7" key="1">
    <citation type="submission" date="2014-04" db="EMBL/GenBank/DDBJ databases">
        <title>Evolutionary Origins and Diversification of the Mycorrhizal Mutualists.</title>
        <authorList>
            <consortium name="DOE Joint Genome Institute"/>
            <consortium name="Mycorrhizal Genomics Consortium"/>
            <person name="Kohler A."/>
            <person name="Kuo A."/>
            <person name="Nagy L.G."/>
            <person name="Floudas D."/>
            <person name="Copeland A."/>
            <person name="Barry K.W."/>
            <person name="Cichocki N."/>
            <person name="Veneault-Fourrey C."/>
            <person name="LaButti K."/>
            <person name="Lindquist E.A."/>
            <person name="Lipzen A."/>
            <person name="Lundell T."/>
            <person name="Morin E."/>
            <person name="Murat C."/>
            <person name="Riley R."/>
            <person name="Ohm R."/>
            <person name="Sun H."/>
            <person name="Tunlid A."/>
            <person name="Henrissat B."/>
            <person name="Grigoriev I.V."/>
            <person name="Hibbett D.S."/>
            <person name="Martin F."/>
        </authorList>
    </citation>
    <scope>NUCLEOTIDE SEQUENCE [LARGE SCALE GENOMIC DNA]</scope>
    <source>
        <strain evidence="6 7">Koide BX008</strain>
    </source>
</reference>
<gene>
    <name evidence="6" type="ORF">M378DRAFT_166004</name>
</gene>
<comment type="subcellular location">
    <subcellularLocation>
        <location evidence="1">Host cell</location>
    </subcellularLocation>
    <subcellularLocation>
        <location evidence="2">Secreted</location>
    </subcellularLocation>
</comment>
<feature type="region of interest" description="Disordered" evidence="4">
    <location>
        <begin position="311"/>
        <end position="332"/>
    </location>
</feature>
<evidence type="ECO:0000256" key="2">
    <source>
        <dbReference type="ARBA" id="ARBA00004613"/>
    </source>
</evidence>
<dbReference type="InParanoid" id="A0A0C2WZ75"/>
<dbReference type="GO" id="GO:0005576">
    <property type="term" value="C:extracellular region"/>
    <property type="evidence" value="ECO:0007669"/>
    <property type="project" value="UniProtKB-SubCell"/>
</dbReference>
<dbReference type="AlphaFoldDB" id="A0A0C2WZ75"/>
<dbReference type="InterPro" id="IPR045379">
    <property type="entry name" value="Crinkler_N"/>
</dbReference>
<organism evidence="6 7">
    <name type="scientific">Amanita muscaria (strain Koide BX008)</name>
    <dbReference type="NCBI Taxonomy" id="946122"/>
    <lineage>
        <taxon>Eukaryota</taxon>
        <taxon>Fungi</taxon>
        <taxon>Dikarya</taxon>
        <taxon>Basidiomycota</taxon>
        <taxon>Agaricomycotina</taxon>
        <taxon>Agaricomycetes</taxon>
        <taxon>Agaricomycetidae</taxon>
        <taxon>Agaricales</taxon>
        <taxon>Pluteineae</taxon>
        <taxon>Amanitaceae</taxon>
        <taxon>Amanita</taxon>
    </lineage>
</organism>
<keyword evidence="3" id="KW-0964">Secreted</keyword>
<dbReference type="Pfam" id="PF20147">
    <property type="entry name" value="Crinkler"/>
    <property type="match status" value="1"/>
</dbReference>
<evidence type="ECO:0000256" key="1">
    <source>
        <dbReference type="ARBA" id="ARBA00004340"/>
    </source>
</evidence>
<dbReference type="GO" id="GO:0043657">
    <property type="term" value="C:host cell"/>
    <property type="evidence" value="ECO:0007669"/>
    <property type="project" value="UniProtKB-SubCell"/>
</dbReference>
<dbReference type="InterPro" id="IPR052980">
    <property type="entry name" value="Crinkler_effector"/>
</dbReference>
<accession>A0A0C2WZ75</accession>